<evidence type="ECO:0000313" key="2">
    <source>
        <dbReference type="Proteomes" id="UP001497623"/>
    </source>
</evidence>
<name>A0AAV2SNB3_MEGNR</name>
<comment type="caution">
    <text evidence="1">The sequence shown here is derived from an EMBL/GenBank/DDBJ whole genome shotgun (WGS) entry which is preliminary data.</text>
</comment>
<evidence type="ECO:0000313" key="1">
    <source>
        <dbReference type="EMBL" id="CAL4229650.1"/>
    </source>
</evidence>
<keyword evidence="2" id="KW-1185">Reference proteome</keyword>
<gene>
    <name evidence="1" type="ORF">MNOR_LOCUS39695</name>
</gene>
<dbReference type="Proteomes" id="UP001497623">
    <property type="component" value="Unassembled WGS sequence"/>
</dbReference>
<accession>A0AAV2SNB3</accession>
<reference evidence="1 2" key="1">
    <citation type="submission" date="2024-05" db="EMBL/GenBank/DDBJ databases">
        <authorList>
            <person name="Wallberg A."/>
        </authorList>
    </citation>
    <scope>NUCLEOTIDE SEQUENCE [LARGE SCALE GENOMIC DNA]</scope>
</reference>
<proteinExistence type="predicted"/>
<organism evidence="1 2">
    <name type="scientific">Meganyctiphanes norvegica</name>
    <name type="common">Northern krill</name>
    <name type="synonym">Thysanopoda norvegica</name>
    <dbReference type="NCBI Taxonomy" id="48144"/>
    <lineage>
        <taxon>Eukaryota</taxon>
        <taxon>Metazoa</taxon>
        <taxon>Ecdysozoa</taxon>
        <taxon>Arthropoda</taxon>
        <taxon>Crustacea</taxon>
        <taxon>Multicrustacea</taxon>
        <taxon>Malacostraca</taxon>
        <taxon>Eumalacostraca</taxon>
        <taxon>Eucarida</taxon>
        <taxon>Euphausiacea</taxon>
        <taxon>Euphausiidae</taxon>
        <taxon>Meganyctiphanes</taxon>
    </lineage>
</organism>
<dbReference type="AlphaFoldDB" id="A0AAV2SNB3"/>
<sequence>MAPSQFSLCSWPVQLRILFSGSLGVYCVSRWGVWVGTWSTLFMCGFLSAPATSPDRCCFVFLQCLSYGVYGRLPGSSVWTGRARPCWPHPGACVRPLGYVFPLVVAPSCHDPCCFSYFICGSAFDLLCPGDILVCSCLWSLIALSRWPPPGA</sequence>
<protein>
    <submittedName>
        <fullName evidence="1">Uncharacterized protein</fullName>
    </submittedName>
</protein>
<dbReference type="EMBL" id="CAXKWB010107189">
    <property type="protein sequence ID" value="CAL4229650.1"/>
    <property type="molecule type" value="Genomic_DNA"/>
</dbReference>